<name>A0A6N9IS46_9LACO</name>
<dbReference type="EMBL" id="VSUB01000008">
    <property type="protein sequence ID" value="MYY65231.1"/>
    <property type="molecule type" value="Genomic_DNA"/>
</dbReference>
<evidence type="ECO:0000313" key="2">
    <source>
        <dbReference type="Proteomes" id="UP000471678"/>
    </source>
</evidence>
<reference evidence="1 2" key="1">
    <citation type="journal article" date="2020" name="Food Funct.">
        <title>Screening of Lactobacillus salivarius strains from the feces of Chinese populations and the evaluation of their effects against intestinal inflammation in mice.</title>
        <authorList>
            <person name="Zhai Q."/>
            <person name="Shen X."/>
            <person name="Cen S."/>
            <person name="Zhang C."/>
            <person name="Tian F."/>
            <person name="Zhao J."/>
            <person name="Zhang H."/>
            <person name="Xue Y."/>
            <person name="Chen W."/>
        </authorList>
    </citation>
    <scope>NUCLEOTIDE SEQUENCE [LARGE SCALE GENOMIC DNA]</scope>
    <source>
        <strain evidence="1 2">FYNDL5_1.scaf</strain>
    </source>
</reference>
<comment type="caution">
    <text evidence="1">The sequence shown here is derived from an EMBL/GenBank/DDBJ whole genome shotgun (WGS) entry which is preliminary data.</text>
</comment>
<dbReference type="RefSeq" id="WP_081561349.1">
    <property type="nucleotide sequence ID" value="NZ_CAKMBQ010000004.1"/>
</dbReference>
<evidence type="ECO:0000313" key="1">
    <source>
        <dbReference type="EMBL" id="MYY65231.1"/>
    </source>
</evidence>
<proteinExistence type="predicted"/>
<dbReference type="AlphaFoldDB" id="A0A6N9IS46"/>
<protein>
    <submittedName>
        <fullName evidence="1">Uncharacterized protein</fullName>
    </submittedName>
</protein>
<gene>
    <name evidence="1" type="ORF">FYL25_07425</name>
</gene>
<accession>A0A6N9IS46</accession>
<dbReference type="Proteomes" id="UP000471678">
    <property type="component" value="Unassembled WGS sequence"/>
</dbReference>
<sequence length="64" mass="7964">MFFKSIKNLNKIIKHTKNELEENNKAFKNFDAEFKEKEREFYKLKRKNQIKHNKINEKIDNYSK</sequence>
<organism evidence="1 2">
    <name type="scientific">Ligilactobacillus salivarius</name>
    <dbReference type="NCBI Taxonomy" id="1624"/>
    <lineage>
        <taxon>Bacteria</taxon>
        <taxon>Bacillati</taxon>
        <taxon>Bacillota</taxon>
        <taxon>Bacilli</taxon>
        <taxon>Lactobacillales</taxon>
        <taxon>Lactobacillaceae</taxon>
        <taxon>Ligilactobacillus</taxon>
    </lineage>
</organism>